<organism evidence="5 6">
    <name type="scientific">Nonlabens dokdonensis</name>
    <dbReference type="NCBI Taxonomy" id="328515"/>
    <lineage>
        <taxon>Bacteria</taxon>
        <taxon>Pseudomonadati</taxon>
        <taxon>Bacteroidota</taxon>
        <taxon>Flavobacteriia</taxon>
        <taxon>Flavobacteriales</taxon>
        <taxon>Flavobacteriaceae</taxon>
        <taxon>Nonlabens</taxon>
    </lineage>
</organism>
<proteinExistence type="predicted"/>
<dbReference type="Proteomes" id="UP000196102">
    <property type="component" value="Unassembled WGS sequence"/>
</dbReference>
<dbReference type="GO" id="GO:0005524">
    <property type="term" value="F:ATP binding"/>
    <property type="evidence" value="ECO:0007669"/>
    <property type="project" value="UniProtKB-KW"/>
</dbReference>
<dbReference type="AlphaFoldDB" id="A0A1Z8B6F3"/>
<accession>A0A1Z8B6F3</accession>
<sequence length="278" mass="30760">MGNMTIIKPAFYCSIQDLGRIYYRHLGVPHSGVMDEVSAGYANDCLENEKSSAVIEIIAVGGTYIFSEPTFICITGAKTTVKLNSIAIEQYESIKIQTGDQLEIGAAVDGNFIYIGIAGGFEVPEVLESRSYFKGITKQQLTKGDTISYQSSEDLKESKIEPQKLIKSSVLKCFPGLEFHLLNRKQQELLLNSSFTISKNWNRMAFQLNEKIDNLLLQLKSSPVLPGTVQLTPSGQLIILMKDAQTTGGYPRILQLDKASISMLSQKRMGTSIDFLIL</sequence>
<dbReference type="Pfam" id="PF02626">
    <property type="entry name" value="CT_A_B"/>
    <property type="match status" value="1"/>
</dbReference>
<feature type="domain" description="Carboxyltransferase" evidence="4">
    <location>
        <begin position="25"/>
        <end position="278"/>
    </location>
</feature>
<dbReference type="InterPro" id="IPR029000">
    <property type="entry name" value="Cyclophilin-like_dom_sf"/>
</dbReference>
<comment type="caution">
    <text evidence="5">The sequence shown here is derived from an EMBL/GenBank/DDBJ whole genome shotgun (WGS) entry which is preliminary data.</text>
</comment>
<keyword evidence="1" id="KW-0547">Nucleotide-binding</keyword>
<reference evidence="6" key="1">
    <citation type="journal article" date="2017" name="Proc. Natl. Acad. Sci. U.S.A.">
        <title>Simulation of Deepwater Horizon oil plume reveals substrate specialization within a complex community of hydrocarbon-degraders.</title>
        <authorList>
            <person name="Hu P."/>
            <person name="Dubinsky E.A."/>
            <person name="Probst A.J."/>
            <person name="Wang J."/>
            <person name="Sieber C.M.K."/>
            <person name="Tom L.M."/>
            <person name="Gardinali P."/>
            <person name="Banfield J.F."/>
            <person name="Atlas R.M."/>
            <person name="Andersen G.L."/>
        </authorList>
    </citation>
    <scope>NUCLEOTIDE SEQUENCE [LARGE SCALE GENOMIC DNA]</scope>
</reference>
<dbReference type="Gene3D" id="2.40.100.10">
    <property type="entry name" value="Cyclophilin-like"/>
    <property type="match status" value="1"/>
</dbReference>
<evidence type="ECO:0000256" key="3">
    <source>
        <dbReference type="ARBA" id="ARBA00022840"/>
    </source>
</evidence>
<evidence type="ECO:0000313" key="5">
    <source>
        <dbReference type="EMBL" id="OUS18078.1"/>
    </source>
</evidence>
<gene>
    <name evidence="5" type="ORF">A9Q93_04065</name>
</gene>
<keyword evidence="2" id="KW-0378">Hydrolase</keyword>
<keyword evidence="3" id="KW-0067">ATP-binding</keyword>
<evidence type="ECO:0000313" key="6">
    <source>
        <dbReference type="Proteomes" id="UP000196102"/>
    </source>
</evidence>
<dbReference type="PANTHER" id="PTHR43309:SF5">
    <property type="entry name" value="5-OXOPROLINASE SUBUNIT C"/>
    <property type="match status" value="1"/>
</dbReference>
<evidence type="ECO:0000259" key="4">
    <source>
        <dbReference type="SMART" id="SM00797"/>
    </source>
</evidence>
<evidence type="ECO:0000256" key="1">
    <source>
        <dbReference type="ARBA" id="ARBA00022741"/>
    </source>
</evidence>
<dbReference type="GO" id="GO:0016787">
    <property type="term" value="F:hydrolase activity"/>
    <property type="evidence" value="ECO:0007669"/>
    <property type="project" value="UniProtKB-KW"/>
</dbReference>
<name>A0A1Z8B6F3_9FLAO</name>
<dbReference type="InterPro" id="IPR003778">
    <property type="entry name" value="CT_A_B"/>
</dbReference>
<dbReference type="EMBL" id="MAAX01000071">
    <property type="protein sequence ID" value="OUS18078.1"/>
    <property type="molecule type" value="Genomic_DNA"/>
</dbReference>
<dbReference type="PANTHER" id="PTHR43309">
    <property type="entry name" value="5-OXOPROLINASE SUBUNIT C"/>
    <property type="match status" value="1"/>
</dbReference>
<protein>
    <recommendedName>
        <fullName evidence="4">Carboxyltransferase domain-containing protein</fullName>
    </recommendedName>
</protein>
<dbReference type="InterPro" id="IPR052708">
    <property type="entry name" value="PxpC"/>
</dbReference>
<dbReference type="SMART" id="SM00797">
    <property type="entry name" value="AHS2"/>
    <property type="match status" value="1"/>
</dbReference>
<evidence type="ECO:0000256" key="2">
    <source>
        <dbReference type="ARBA" id="ARBA00022801"/>
    </source>
</evidence>